<dbReference type="InterPro" id="IPR001584">
    <property type="entry name" value="Integrase_cat-core"/>
</dbReference>
<sequence length="64" mass="7108">MDFSEFADAFAGDDPPFRLVRTRVKSPQTNGVVERFFGTLKYAHLYRATIADGDGNALAVEHCD</sequence>
<dbReference type="Gene3D" id="3.30.420.10">
    <property type="entry name" value="Ribonuclease H-like superfamily/Ribonuclease H"/>
    <property type="match status" value="1"/>
</dbReference>
<proteinExistence type="predicted"/>
<gene>
    <name evidence="2" type="ORF">AB5J53_46400</name>
</gene>
<protein>
    <submittedName>
        <fullName evidence="2">Integrase core domain-containing protein</fullName>
    </submittedName>
</protein>
<dbReference type="InterPro" id="IPR036397">
    <property type="entry name" value="RNaseH_sf"/>
</dbReference>
<feature type="domain" description="Integrase catalytic" evidence="1">
    <location>
        <begin position="19"/>
        <end position="49"/>
    </location>
</feature>
<reference evidence="2" key="1">
    <citation type="submission" date="2024-07" db="EMBL/GenBank/DDBJ databases">
        <authorList>
            <person name="Yu S.T."/>
        </authorList>
    </citation>
    <scope>NUCLEOTIDE SEQUENCE</scope>
    <source>
        <strain evidence="2">R41</strain>
    </source>
</reference>
<dbReference type="GO" id="GO:0003676">
    <property type="term" value="F:nucleic acid binding"/>
    <property type="evidence" value="ECO:0007669"/>
    <property type="project" value="InterPro"/>
</dbReference>
<dbReference type="AlphaFoldDB" id="A0AB39RV37"/>
<dbReference type="InterPro" id="IPR012337">
    <property type="entry name" value="RNaseH-like_sf"/>
</dbReference>
<name>A0AB39RV37_9ACTN</name>
<dbReference type="SUPFAM" id="SSF53098">
    <property type="entry name" value="Ribonuclease H-like"/>
    <property type="match status" value="1"/>
</dbReference>
<dbReference type="RefSeq" id="WP_369251587.1">
    <property type="nucleotide sequence ID" value="NZ_CP163443.1"/>
</dbReference>
<dbReference type="EMBL" id="CP163443">
    <property type="protein sequence ID" value="XDQ58541.1"/>
    <property type="molecule type" value="Genomic_DNA"/>
</dbReference>
<organism evidence="2">
    <name type="scientific">Streptomyces sp. R41</name>
    <dbReference type="NCBI Taxonomy" id="3238632"/>
    <lineage>
        <taxon>Bacteria</taxon>
        <taxon>Bacillati</taxon>
        <taxon>Actinomycetota</taxon>
        <taxon>Actinomycetes</taxon>
        <taxon>Kitasatosporales</taxon>
        <taxon>Streptomycetaceae</taxon>
        <taxon>Streptomyces</taxon>
    </lineage>
</organism>
<accession>A0AB39RV37</accession>
<evidence type="ECO:0000313" key="2">
    <source>
        <dbReference type="EMBL" id="XDQ58541.1"/>
    </source>
</evidence>
<dbReference type="Pfam" id="PF13683">
    <property type="entry name" value="rve_3"/>
    <property type="match status" value="1"/>
</dbReference>
<evidence type="ECO:0000259" key="1">
    <source>
        <dbReference type="Pfam" id="PF13683"/>
    </source>
</evidence>